<comment type="caution">
    <text evidence="14">The sequence shown here is derived from an EMBL/GenBank/DDBJ whole genome shotgun (WGS) entry which is preliminary data.</text>
</comment>
<dbReference type="InterPro" id="IPR013088">
    <property type="entry name" value="Znf_NHR/GATA"/>
</dbReference>
<keyword evidence="15" id="KW-1185">Reference proteome</keyword>
<reference evidence="14 15" key="1">
    <citation type="submission" date="2022-01" db="EMBL/GenBank/DDBJ databases">
        <title>A high-quality chromosome-level genome assembly of rohu carp, Labeo rohita.</title>
        <authorList>
            <person name="Arick M.A. II"/>
            <person name="Hsu C.-Y."/>
            <person name="Magbanua Z."/>
            <person name="Pechanova O."/>
            <person name="Grover C."/>
            <person name="Miller E."/>
            <person name="Thrash A."/>
            <person name="Ezzel L."/>
            <person name="Alam S."/>
            <person name="Benzie J."/>
            <person name="Hamilton M."/>
            <person name="Karsi A."/>
            <person name="Lawrence M.L."/>
            <person name="Peterson D.G."/>
        </authorList>
    </citation>
    <scope>NUCLEOTIDE SEQUENCE [LARGE SCALE GENOMIC DNA]</scope>
    <source>
        <strain evidence="15">BAU-BD-2019</strain>
        <tissue evidence="14">Blood</tissue>
    </source>
</reference>
<keyword evidence="5" id="KW-0862">Zinc</keyword>
<evidence type="ECO:0000256" key="8">
    <source>
        <dbReference type="ARBA" id="ARBA00023163"/>
    </source>
</evidence>
<dbReference type="InterPro" id="IPR001723">
    <property type="entry name" value="Nuclear_hrmn_rcpt"/>
</dbReference>
<dbReference type="Gene3D" id="3.30.50.10">
    <property type="entry name" value="Erythroid Transcription Factor GATA-1, subunit A"/>
    <property type="match status" value="1"/>
</dbReference>
<keyword evidence="11" id="KW-0175">Coiled coil</keyword>
<dbReference type="PRINTS" id="PR00398">
    <property type="entry name" value="STRDHORMONER"/>
</dbReference>
<dbReference type="PROSITE" id="PS51030">
    <property type="entry name" value="NUCLEAR_REC_DBD_2"/>
    <property type="match status" value="1"/>
</dbReference>
<proteinExistence type="inferred from homology"/>
<evidence type="ECO:0000256" key="9">
    <source>
        <dbReference type="ARBA" id="ARBA00023170"/>
    </source>
</evidence>
<dbReference type="InterPro" id="IPR035500">
    <property type="entry name" value="NHR-like_dom_sf"/>
</dbReference>
<evidence type="ECO:0000259" key="13">
    <source>
        <dbReference type="PROSITE" id="PS51843"/>
    </source>
</evidence>
<keyword evidence="8" id="KW-0804">Transcription</keyword>
<dbReference type="PROSITE" id="PS51843">
    <property type="entry name" value="NR_LBD"/>
    <property type="match status" value="1"/>
</dbReference>
<dbReference type="SUPFAM" id="SSF48508">
    <property type="entry name" value="Nuclear receptor ligand-binding domain"/>
    <property type="match status" value="1"/>
</dbReference>
<evidence type="ECO:0000259" key="12">
    <source>
        <dbReference type="PROSITE" id="PS51030"/>
    </source>
</evidence>
<evidence type="ECO:0000256" key="10">
    <source>
        <dbReference type="ARBA" id="ARBA00023242"/>
    </source>
</evidence>
<keyword evidence="3" id="KW-0479">Metal-binding</keyword>
<dbReference type="Pfam" id="PF00105">
    <property type="entry name" value="zf-C4"/>
    <property type="match status" value="1"/>
</dbReference>
<dbReference type="PANTHER" id="PTHR24086">
    <property type="entry name" value="NUCLEAR RECEPTOR SUBFAMILY 5 GROUP A"/>
    <property type="match status" value="1"/>
</dbReference>
<name>A0ABQ8MEN7_LABRO</name>
<accession>A0ABQ8MEN7</accession>
<evidence type="ECO:0000313" key="15">
    <source>
        <dbReference type="Proteomes" id="UP000830375"/>
    </source>
</evidence>
<dbReference type="Gene3D" id="1.10.565.10">
    <property type="entry name" value="Retinoid X Receptor"/>
    <property type="match status" value="2"/>
</dbReference>
<keyword evidence="10" id="KW-0539">Nucleus</keyword>
<protein>
    <submittedName>
        <fullName evidence="14">Nuclear receptor subfamily 5 group A member 2</fullName>
    </submittedName>
</protein>
<evidence type="ECO:0000256" key="1">
    <source>
        <dbReference type="ARBA" id="ARBA00004123"/>
    </source>
</evidence>
<sequence>MDFTADEELEELCPVCGDKVSGYHYGLLTCESCKGFFKRTVQNNKRYTCTQNQDCGIDKTQRKRCPFCRFQKCLSVGMRLEAVRADRMRGGRNKFGPMYKRDRALKQQKRALIRASGFKIEANPSLLSGTQTEYPLPGSLSGLHPPSLSSPEYDCPPLCPPALGVALQSYGSFPAQYQYTAPSLPSRSIKAEYPDVYSSSPDSSLGYPYPDGCMPASPHTSPMNPGLPPLVLELVNCDPDEEQEQSGKGKLDKPRPFSLLCVMADQTLFSIVEWARSCVFFKELKLIYVALRFLPPPTVRQNTDTTWPSKCSVLYGVLVGEENMDGDGKADEGREVKVHHGRDNSLLLITGQEVDLSAVSDAGPPLASMVQRGQELARRLQLLQEQVNSALLEYTLYSYPQCLDRFSQLILRLPEVRSLSAQAEDFLCYKHLCGEVPCNNLLIEMLHAKRSTAV</sequence>
<evidence type="ECO:0000256" key="6">
    <source>
        <dbReference type="ARBA" id="ARBA00023015"/>
    </source>
</evidence>
<dbReference type="PROSITE" id="PS00031">
    <property type="entry name" value="NUCLEAR_REC_DBD_1"/>
    <property type="match status" value="1"/>
</dbReference>
<gene>
    <name evidence="14" type="ORF">H4Q32_006946</name>
</gene>
<keyword evidence="9 14" id="KW-0675">Receptor</keyword>
<dbReference type="CDD" id="cd07167">
    <property type="entry name" value="NR_DBD_Lrh-1_like"/>
    <property type="match status" value="1"/>
</dbReference>
<comment type="similarity">
    <text evidence="2">Belongs to the nuclear hormone receptor family. NR5 subfamily.</text>
</comment>
<keyword evidence="6" id="KW-0805">Transcription regulation</keyword>
<dbReference type="InterPro" id="IPR001628">
    <property type="entry name" value="Znf_hrmn_rcpt"/>
</dbReference>
<feature type="domain" description="NR LBD" evidence="13">
    <location>
        <begin position="226"/>
        <end position="449"/>
    </location>
</feature>
<feature type="domain" description="Nuclear receptor" evidence="12">
    <location>
        <begin position="10"/>
        <end position="85"/>
    </location>
</feature>
<dbReference type="InterPro" id="IPR016355">
    <property type="entry name" value="NR5-like"/>
</dbReference>
<evidence type="ECO:0000256" key="4">
    <source>
        <dbReference type="ARBA" id="ARBA00022771"/>
    </source>
</evidence>
<dbReference type="PANTHER" id="PTHR24086:SF48">
    <property type="entry name" value="FF1D-RELATED"/>
    <property type="match status" value="1"/>
</dbReference>
<keyword evidence="7" id="KW-0238">DNA-binding</keyword>
<organism evidence="14 15">
    <name type="scientific">Labeo rohita</name>
    <name type="common">Indian major carp</name>
    <name type="synonym">Cyprinus rohita</name>
    <dbReference type="NCBI Taxonomy" id="84645"/>
    <lineage>
        <taxon>Eukaryota</taxon>
        <taxon>Metazoa</taxon>
        <taxon>Chordata</taxon>
        <taxon>Craniata</taxon>
        <taxon>Vertebrata</taxon>
        <taxon>Euteleostomi</taxon>
        <taxon>Actinopterygii</taxon>
        <taxon>Neopterygii</taxon>
        <taxon>Teleostei</taxon>
        <taxon>Ostariophysi</taxon>
        <taxon>Cypriniformes</taxon>
        <taxon>Cyprinidae</taxon>
        <taxon>Labeoninae</taxon>
        <taxon>Labeonini</taxon>
        <taxon>Labeo</taxon>
    </lineage>
</organism>
<evidence type="ECO:0000256" key="5">
    <source>
        <dbReference type="ARBA" id="ARBA00022833"/>
    </source>
</evidence>
<dbReference type="PIRSF" id="PIRSF002530">
    <property type="entry name" value="Nuc_orph_FTZ-F1"/>
    <property type="match status" value="1"/>
</dbReference>
<dbReference type="PRINTS" id="PR00047">
    <property type="entry name" value="STROIDFINGER"/>
</dbReference>
<keyword evidence="4" id="KW-0863">Zinc-finger</keyword>
<dbReference type="SMART" id="SM00399">
    <property type="entry name" value="ZnF_C4"/>
    <property type="match status" value="1"/>
</dbReference>
<evidence type="ECO:0000256" key="2">
    <source>
        <dbReference type="ARBA" id="ARBA00007536"/>
    </source>
</evidence>
<evidence type="ECO:0000313" key="14">
    <source>
        <dbReference type="EMBL" id="KAI2661370.1"/>
    </source>
</evidence>
<dbReference type="InterPro" id="IPR000536">
    <property type="entry name" value="Nucl_hrmn_rcpt_lig-bd"/>
</dbReference>
<evidence type="ECO:0000256" key="7">
    <source>
        <dbReference type="ARBA" id="ARBA00023125"/>
    </source>
</evidence>
<evidence type="ECO:0000256" key="11">
    <source>
        <dbReference type="SAM" id="Coils"/>
    </source>
</evidence>
<comment type="subcellular location">
    <subcellularLocation>
        <location evidence="1">Nucleus</location>
    </subcellularLocation>
</comment>
<dbReference type="Proteomes" id="UP000830375">
    <property type="component" value="Unassembled WGS sequence"/>
</dbReference>
<feature type="coiled-coil region" evidence="11">
    <location>
        <begin position="366"/>
        <end position="393"/>
    </location>
</feature>
<dbReference type="EMBL" id="JACTAM010000008">
    <property type="protein sequence ID" value="KAI2661370.1"/>
    <property type="molecule type" value="Genomic_DNA"/>
</dbReference>
<dbReference type="SUPFAM" id="SSF57716">
    <property type="entry name" value="Glucocorticoid receptor-like (DNA-binding domain)"/>
    <property type="match status" value="1"/>
</dbReference>
<evidence type="ECO:0000256" key="3">
    <source>
        <dbReference type="ARBA" id="ARBA00022723"/>
    </source>
</evidence>